<gene>
    <name evidence="2" type="ORF">SEV965_LOCUS8020</name>
</gene>
<dbReference type="AlphaFoldDB" id="A0A814CMT5"/>
<proteinExistence type="predicted"/>
<sequence length="215" mass="25100">MTEHIDGSRLNQDLRYRFEYISKFINFTNDDIKALNTLATIALPLIPVIVDAVYRKLFQFDITKQFFVLRNDGFDGLPKNNESLALDSPQMIYRRDMLSDFLKRLLLQREWTDDFLQYLSRIGQMHTNKIESGSINVDYIHLNATLTYIETLIIDSVWTIETIDNKTKKEIIIAINKAFRIQNDLFVLHYLESTSKETNPSISSTHHKTNKCISS</sequence>
<accession>A0A814CMT5</accession>
<reference evidence="2" key="1">
    <citation type="submission" date="2021-02" db="EMBL/GenBank/DDBJ databases">
        <authorList>
            <person name="Nowell W R."/>
        </authorList>
    </citation>
    <scope>NUCLEOTIDE SEQUENCE</scope>
</reference>
<evidence type="ECO:0000259" key="1">
    <source>
        <dbReference type="Pfam" id="PF11563"/>
    </source>
</evidence>
<dbReference type="PANTHER" id="PTHR42071:SF1">
    <property type="entry name" value="GLOBIN-SENSOR DOMAIN-CONTAINING PROTEIN"/>
    <property type="match status" value="1"/>
</dbReference>
<dbReference type="Pfam" id="PF11563">
    <property type="entry name" value="Protoglobin"/>
    <property type="match status" value="1"/>
</dbReference>
<evidence type="ECO:0000313" key="2">
    <source>
        <dbReference type="EMBL" id="CAF0946731.1"/>
    </source>
</evidence>
<evidence type="ECO:0000313" key="3">
    <source>
        <dbReference type="Proteomes" id="UP000663889"/>
    </source>
</evidence>
<dbReference type="GO" id="GO:0020037">
    <property type="term" value="F:heme binding"/>
    <property type="evidence" value="ECO:0007669"/>
    <property type="project" value="InterPro"/>
</dbReference>
<comment type="caution">
    <text evidence="2">The sequence shown here is derived from an EMBL/GenBank/DDBJ whole genome shotgun (WGS) entry which is preliminary data.</text>
</comment>
<organism evidence="2 3">
    <name type="scientific">Rotaria sordida</name>
    <dbReference type="NCBI Taxonomy" id="392033"/>
    <lineage>
        <taxon>Eukaryota</taxon>
        <taxon>Metazoa</taxon>
        <taxon>Spiralia</taxon>
        <taxon>Gnathifera</taxon>
        <taxon>Rotifera</taxon>
        <taxon>Eurotatoria</taxon>
        <taxon>Bdelloidea</taxon>
        <taxon>Philodinida</taxon>
        <taxon>Philodinidae</taxon>
        <taxon>Rotaria</taxon>
    </lineage>
</organism>
<dbReference type="InterPro" id="IPR044398">
    <property type="entry name" value="Globin-sensor_dom"/>
</dbReference>
<dbReference type="PANTHER" id="PTHR42071">
    <property type="entry name" value="PROTOGLOBIN DOMAIN-CONTAINING PROTEIN"/>
    <property type="match status" value="1"/>
</dbReference>
<name>A0A814CMT5_9BILA</name>
<dbReference type="EMBL" id="CAJNOU010000288">
    <property type="protein sequence ID" value="CAF0946731.1"/>
    <property type="molecule type" value="Genomic_DNA"/>
</dbReference>
<dbReference type="InterPro" id="IPR012292">
    <property type="entry name" value="Globin/Proto"/>
</dbReference>
<dbReference type="Gene3D" id="1.10.490.10">
    <property type="entry name" value="Globins"/>
    <property type="match status" value="1"/>
</dbReference>
<protein>
    <recommendedName>
        <fullName evidence="1">Globin-sensor domain-containing protein</fullName>
    </recommendedName>
</protein>
<feature type="domain" description="Globin-sensor" evidence="1">
    <location>
        <begin position="16"/>
        <end position="194"/>
    </location>
</feature>
<dbReference type="Proteomes" id="UP000663889">
    <property type="component" value="Unassembled WGS sequence"/>
</dbReference>
<dbReference type="GO" id="GO:0019825">
    <property type="term" value="F:oxygen binding"/>
    <property type="evidence" value="ECO:0007669"/>
    <property type="project" value="InterPro"/>
</dbReference>